<protein>
    <recommendedName>
        <fullName evidence="2">EF-hand domain-containing protein</fullName>
    </recommendedName>
</protein>
<dbReference type="PANTHER" id="PTHR42648:SF18">
    <property type="entry name" value="RETROTRANSPOSON, UNCLASSIFIED-LIKE PROTEIN"/>
    <property type="match status" value="1"/>
</dbReference>
<gene>
    <name evidence="3" type="ORF">Tci_046671</name>
</gene>
<dbReference type="GO" id="GO:0005509">
    <property type="term" value="F:calcium ion binding"/>
    <property type="evidence" value="ECO:0007669"/>
    <property type="project" value="InterPro"/>
</dbReference>
<feature type="region of interest" description="Disordered" evidence="1">
    <location>
        <begin position="219"/>
        <end position="266"/>
    </location>
</feature>
<feature type="compositionally biased region" description="Basic and acidic residues" evidence="1">
    <location>
        <begin position="1512"/>
        <end position="1526"/>
    </location>
</feature>
<feature type="domain" description="EF-hand" evidence="2">
    <location>
        <begin position="716"/>
        <end position="751"/>
    </location>
</feature>
<dbReference type="InterPro" id="IPR036397">
    <property type="entry name" value="RNaseH_sf"/>
</dbReference>
<dbReference type="GO" id="GO:0003676">
    <property type="term" value="F:nucleic acid binding"/>
    <property type="evidence" value="ECO:0007669"/>
    <property type="project" value="InterPro"/>
</dbReference>
<feature type="compositionally biased region" description="Basic residues" evidence="1">
    <location>
        <begin position="1048"/>
        <end position="1057"/>
    </location>
</feature>
<dbReference type="InterPro" id="IPR039537">
    <property type="entry name" value="Retrotran_Ty1/copia-like"/>
</dbReference>
<proteinExistence type="predicted"/>
<dbReference type="PANTHER" id="PTHR42648">
    <property type="entry name" value="TRANSPOSASE, PUTATIVE-RELATED"/>
    <property type="match status" value="1"/>
</dbReference>
<dbReference type="PROSITE" id="PS50222">
    <property type="entry name" value="EF_HAND_2"/>
    <property type="match status" value="1"/>
</dbReference>
<feature type="region of interest" description="Disordered" evidence="1">
    <location>
        <begin position="1550"/>
        <end position="1569"/>
    </location>
</feature>
<feature type="region of interest" description="Disordered" evidence="1">
    <location>
        <begin position="1776"/>
        <end position="1815"/>
    </location>
</feature>
<evidence type="ECO:0000313" key="3">
    <source>
        <dbReference type="EMBL" id="GEU74693.1"/>
    </source>
</evidence>
<dbReference type="Pfam" id="PF13976">
    <property type="entry name" value="gag_pre-integrs"/>
    <property type="match status" value="1"/>
</dbReference>
<dbReference type="SUPFAM" id="SSF53098">
    <property type="entry name" value="Ribonuclease H-like"/>
    <property type="match status" value="1"/>
</dbReference>
<sequence>MTYLSKVFTHLDVMKAKKVYSSALTKLILRLKKLERTVKTSKVRRKAKVVILKDEDAEDPSKQVKSLIEELNIDDDISLVLLHAKDQGRKLDDTQARDKGKAVMQESEPTKKIKKRIQVQMNIDEELARKLHEEELTRFNAEQEAIDIAIKEKVIVEGDQAHDIDWSDPSNQGGFKLSHFKGMSYEDIRPIFKKVWDQIHSCEPMNSVLEVHRLKRTVQEVERQSTKEEKGKKSDDSSKPTRKKTLSKKRAGGNDSQKSVKKQKLEDDTEKKELKAYLDIVLEDEFVMEVKSFATKQDLMDLHRLVEESGIHILLIDNGIAIHMLIEKKYPLGQEMISKMLNKRLEVEQESEMAFELLRFIRSQKNTLAEYMILSGDDNRPPMLDKDLYDSWKSQMELYMQNKEHGRMIFESVERGPLIWPTVKENDVIRRKKYAELSAAEKIQADYDINATNIILQGDDLIACLNKAMVFQTAVASLRFSYTNNQLRTFSNLRNEATIQDDRVIVQQVQGKKGQNYFGNTLSLSDRNATCYKEKAMLAEAQEAGQILDEEQLVFLKDPRIIVAALMANTSNYGSEVISEVPNSETYLNDMDNQSVQALQDFKQSPVMDFIDNEISSDKNIIPYSQYLQETQQATVQDTDLQAQQDSMILSVIEHIVEVLSELPKVSLVNESLKKLKFQLAQFDSVVKKRTTPNALTDGEWGFKHTKDVFNNEIIPFQKSFKTIFNVFDKDHLNEITENDLKAQLKDKDTTIYKLKDTIKSLRNNKKEEIVDHDRCDLATINAKLENSVAKLLSENVHLCKEIKHVKQVFKNLFDSIKQTRVLQKEHSDSLINNLNLKSTEYEDLKAQIQDKVFVITSLKIFLRKLKGKATIDNAAQIPSATTVSPGMFKLDLEPLAPKLVHNSKSHYYYLKYTQEQADILQGIVKQAKTQQPLDNALDFTCKHAKRIQELLVYVRDTCPNAVKLSETKVARTLMNKIKKVTFAKPIASSSTNQKTCDSNKPMLHSTGVKCSTNASGSKPSGNTKNNRISQPSSSNKINKVEDQPRSVKTRKNNKNHVKQVKCDDHVMQSVSNANSVSVSINNAPVKNSVNDAKSNCLCAICGKCMITATHHTCVHMVVTKMNQSKKSQLAKKHKKQKVWKLTGHVFNEQTTSHLVEIQKPEIKVYRKKPKNVKNIAKIVEFKKANHSEPNHTWGSIVIDILSSSSLVMTGTVRFENDQIARIIGYGDYQLGNAIISRKNTCFIRNLEGVDLLSGSHDTNLYTLTFDDMLKSSLIGLFSKASKTKSWLWHQRLSHLNFGTLNKLAKDGLARGIPRLKFQKDHLCSACALGKSKISSHQPKAEDTNKEKLYLWHMDLCFPMRTANINEKRYILVIVDDYSRFTKQNGVVERQNQTLVEAARTMVIFSKAPLYLWAEAINTACYTQNRLLICLRYNKTSYKLMQNKKPDLSFLYISGSLCYPTNDNEDLVQEAADPRAKVLADSPVSISISQDAPSTSAVPPKIARNFKKSSPSKKDSDLVPVDEEHVTKGKRIKRSVKKFSTKPATSIVIKEPPMETKSKRKEKSLRDFHKLHTSGSGIAFEIPPRVDKITLPVTIEGTGDKLGVPDVTKDESTENSESDQQEYDYDDEEEDDDDDKFEGDEDRGKDNAHVMIATVAKETEVPDASGSHSSDLASKFLKFSDIPPNDAKIVSPLDVHVHHEIPPKEVSNFALPVIETMITESLNQVNLGKTSSQPQSTYKAAATLTEFELKKILIVKMNSSESYLTAPKHQECYDGLPKAPSQPKSFGKSVHAEEPEFEVGNSNTPQGQEGNQAQRKSFYAYARGKQSRGDVYSTKRILAVTHVSVMRKHGYGYLEEIVVRRADNAFYKFKEGDDVADFTIALRMFTRSLVIQKQRNRLMRYDELYKFSDGTLTRLLSSLEDITKSIDMEYLPKRRWSELEKKRAHFMIKDINKL</sequence>
<feature type="compositionally biased region" description="Basic and acidic residues" evidence="1">
    <location>
        <begin position="219"/>
        <end position="239"/>
    </location>
</feature>
<evidence type="ECO:0000259" key="2">
    <source>
        <dbReference type="PROSITE" id="PS50222"/>
    </source>
</evidence>
<feature type="region of interest" description="Disordered" evidence="1">
    <location>
        <begin position="1490"/>
        <end position="1526"/>
    </location>
</feature>
<accession>A0A6L2ML40</accession>
<dbReference type="EMBL" id="BKCJ010006935">
    <property type="protein sequence ID" value="GEU74693.1"/>
    <property type="molecule type" value="Genomic_DNA"/>
</dbReference>
<dbReference type="InterPro" id="IPR025724">
    <property type="entry name" value="GAG-pre-integrase_dom"/>
</dbReference>
<comment type="caution">
    <text evidence="3">The sequence shown here is derived from an EMBL/GenBank/DDBJ whole genome shotgun (WGS) entry which is preliminary data.</text>
</comment>
<reference evidence="3" key="1">
    <citation type="journal article" date="2019" name="Sci. Rep.">
        <title>Draft genome of Tanacetum cinerariifolium, the natural source of mosquito coil.</title>
        <authorList>
            <person name="Yamashiro T."/>
            <person name="Shiraishi A."/>
            <person name="Satake H."/>
            <person name="Nakayama K."/>
        </authorList>
    </citation>
    <scope>NUCLEOTIDE SEQUENCE</scope>
</reference>
<feature type="compositionally biased region" description="Basic residues" evidence="1">
    <location>
        <begin position="240"/>
        <end position="251"/>
    </location>
</feature>
<feature type="region of interest" description="Disordered" evidence="1">
    <location>
        <begin position="1596"/>
        <end position="1647"/>
    </location>
</feature>
<name>A0A6L2ML40_TANCI</name>
<dbReference type="InterPro" id="IPR012337">
    <property type="entry name" value="RNaseH-like_sf"/>
</dbReference>
<feature type="region of interest" description="Disordered" evidence="1">
    <location>
        <begin position="1008"/>
        <end position="1057"/>
    </location>
</feature>
<feature type="compositionally biased region" description="Polar residues" evidence="1">
    <location>
        <begin position="1800"/>
        <end position="1815"/>
    </location>
</feature>
<evidence type="ECO:0000256" key="1">
    <source>
        <dbReference type="SAM" id="MobiDB-lite"/>
    </source>
</evidence>
<feature type="compositionally biased region" description="Acidic residues" evidence="1">
    <location>
        <begin position="1613"/>
        <end position="1641"/>
    </location>
</feature>
<feature type="compositionally biased region" description="Polar residues" evidence="1">
    <location>
        <begin position="1009"/>
        <end position="1038"/>
    </location>
</feature>
<dbReference type="Gene3D" id="3.30.420.10">
    <property type="entry name" value="Ribonuclease H-like superfamily/Ribonuclease H"/>
    <property type="match status" value="2"/>
</dbReference>
<dbReference type="InterPro" id="IPR002048">
    <property type="entry name" value="EF_hand_dom"/>
</dbReference>
<organism evidence="3">
    <name type="scientific">Tanacetum cinerariifolium</name>
    <name type="common">Dalmatian daisy</name>
    <name type="synonym">Chrysanthemum cinerariifolium</name>
    <dbReference type="NCBI Taxonomy" id="118510"/>
    <lineage>
        <taxon>Eukaryota</taxon>
        <taxon>Viridiplantae</taxon>
        <taxon>Streptophyta</taxon>
        <taxon>Embryophyta</taxon>
        <taxon>Tracheophyta</taxon>
        <taxon>Spermatophyta</taxon>
        <taxon>Magnoliopsida</taxon>
        <taxon>eudicotyledons</taxon>
        <taxon>Gunneridae</taxon>
        <taxon>Pentapetalae</taxon>
        <taxon>asterids</taxon>
        <taxon>campanulids</taxon>
        <taxon>Asterales</taxon>
        <taxon>Asteraceae</taxon>
        <taxon>Asteroideae</taxon>
        <taxon>Anthemideae</taxon>
        <taxon>Anthemidinae</taxon>
        <taxon>Tanacetum</taxon>
    </lineage>
</organism>